<dbReference type="Proteomes" id="UP000287166">
    <property type="component" value="Unassembled WGS sequence"/>
</dbReference>
<sequence>MRVIFRVDFPKFKPSGERRPLLNRVNRPPRRRLYDNETAAVRGAARSAASPSSLAWNTGESTSQSVFDVIRQRYRFKPSGERHPLFKRKCHSPRGPLYDKETAAVRGAARSAASPPLTRRRERVRQDVERGHAAGDLERRILEAQAQRRASRGAEDIAPTSPPFDAFERSGCVARAAARSAASPDRALLPLHHLPASVSVPYETERVHAAHRVFPTLRSREEGRAAPRGFPSESPAALRTTFFSCWRAPTRWWNVRGARRAVVARIDRLDLPRLRRGLGRRACAFVSRVRRLSMHRACMISTLEYPCVRCWAGVLRGSSLRTPEGLRSTLEPSAAGRLRPPSAVQACTRFVVLLSVAGCAIPASIVAEIHAVKAYNAAERV</sequence>
<dbReference type="InParanoid" id="A0A401GGF6"/>
<proteinExistence type="predicted"/>
<gene>
    <name evidence="2" type="ORF">SCP_0309870</name>
</gene>
<keyword evidence="3" id="KW-1185">Reference proteome</keyword>
<evidence type="ECO:0000256" key="1">
    <source>
        <dbReference type="SAM" id="MobiDB-lite"/>
    </source>
</evidence>
<evidence type="ECO:0000313" key="2">
    <source>
        <dbReference type="EMBL" id="GBE81260.1"/>
    </source>
</evidence>
<name>A0A401GGF6_9APHY</name>
<feature type="region of interest" description="Disordered" evidence="1">
    <location>
        <begin position="107"/>
        <end position="126"/>
    </location>
</feature>
<dbReference type="AlphaFoldDB" id="A0A401GGF6"/>
<dbReference type="RefSeq" id="XP_027612173.1">
    <property type="nucleotide sequence ID" value="XM_027756372.1"/>
</dbReference>
<evidence type="ECO:0000313" key="3">
    <source>
        <dbReference type="Proteomes" id="UP000287166"/>
    </source>
</evidence>
<reference evidence="2 3" key="1">
    <citation type="journal article" date="2018" name="Sci. Rep.">
        <title>Genome sequence of the cauliflower mushroom Sparassis crispa (Hanabiratake) and its association with beneficial usage.</title>
        <authorList>
            <person name="Kiyama R."/>
            <person name="Furutani Y."/>
            <person name="Kawaguchi K."/>
            <person name="Nakanishi T."/>
        </authorList>
    </citation>
    <scope>NUCLEOTIDE SEQUENCE [LARGE SCALE GENOMIC DNA]</scope>
</reference>
<organism evidence="2 3">
    <name type="scientific">Sparassis crispa</name>
    <dbReference type="NCBI Taxonomy" id="139825"/>
    <lineage>
        <taxon>Eukaryota</taxon>
        <taxon>Fungi</taxon>
        <taxon>Dikarya</taxon>
        <taxon>Basidiomycota</taxon>
        <taxon>Agaricomycotina</taxon>
        <taxon>Agaricomycetes</taxon>
        <taxon>Polyporales</taxon>
        <taxon>Sparassidaceae</taxon>
        <taxon>Sparassis</taxon>
    </lineage>
</organism>
<dbReference type="GeneID" id="38778177"/>
<comment type="caution">
    <text evidence="2">The sequence shown here is derived from an EMBL/GenBank/DDBJ whole genome shotgun (WGS) entry which is preliminary data.</text>
</comment>
<dbReference type="EMBL" id="BFAD01000003">
    <property type="protein sequence ID" value="GBE81260.1"/>
    <property type="molecule type" value="Genomic_DNA"/>
</dbReference>
<protein>
    <submittedName>
        <fullName evidence="2">Uncharacterized protein</fullName>
    </submittedName>
</protein>
<accession>A0A401GGF6</accession>